<name>A0A6A4HKL7_9AGAR</name>
<proteinExistence type="predicted"/>
<sequence length="162" mass="17929">MPELERPVREGDSDSILWMSKPRPSPLSGPSGEKIRFLETQGQGSVSEVPLGEGEGESGRRCTEVWMRWTARTKLAMRVIVEGNGFEAIVDVDADGPATKLTTMLIAFLVGEVIIVCAIQQQQQHRPQSILQCHSSRSLASRTHGDVLTLLNTFENRKDKSK</sequence>
<evidence type="ECO:0000256" key="1">
    <source>
        <dbReference type="SAM" id="MobiDB-lite"/>
    </source>
</evidence>
<dbReference type="AlphaFoldDB" id="A0A6A4HKL7"/>
<evidence type="ECO:0000313" key="2">
    <source>
        <dbReference type="EMBL" id="KAE9398646.1"/>
    </source>
</evidence>
<protein>
    <submittedName>
        <fullName evidence="2">Uncharacterized protein</fullName>
    </submittedName>
</protein>
<gene>
    <name evidence="2" type="ORF">BT96DRAFT_920737</name>
</gene>
<dbReference type="EMBL" id="ML769480">
    <property type="protein sequence ID" value="KAE9398646.1"/>
    <property type="molecule type" value="Genomic_DNA"/>
</dbReference>
<feature type="non-terminal residue" evidence="2">
    <location>
        <position position="162"/>
    </location>
</feature>
<evidence type="ECO:0000313" key="3">
    <source>
        <dbReference type="Proteomes" id="UP000799118"/>
    </source>
</evidence>
<organism evidence="2 3">
    <name type="scientific">Gymnopus androsaceus JB14</name>
    <dbReference type="NCBI Taxonomy" id="1447944"/>
    <lineage>
        <taxon>Eukaryota</taxon>
        <taxon>Fungi</taxon>
        <taxon>Dikarya</taxon>
        <taxon>Basidiomycota</taxon>
        <taxon>Agaricomycotina</taxon>
        <taxon>Agaricomycetes</taxon>
        <taxon>Agaricomycetidae</taxon>
        <taxon>Agaricales</taxon>
        <taxon>Marasmiineae</taxon>
        <taxon>Omphalotaceae</taxon>
        <taxon>Gymnopus</taxon>
    </lineage>
</organism>
<accession>A0A6A4HKL7</accession>
<keyword evidence="3" id="KW-1185">Reference proteome</keyword>
<feature type="region of interest" description="Disordered" evidence="1">
    <location>
        <begin position="1"/>
        <end position="34"/>
    </location>
</feature>
<feature type="compositionally biased region" description="Basic and acidic residues" evidence="1">
    <location>
        <begin position="1"/>
        <end position="12"/>
    </location>
</feature>
<dbReference type="Proteomes" id="UP000799118">
    <property type="component" value="Unassembled WGS sequence"/>
</dbReference>
<reference evidence="2" key="1">
    <citation type="journal article" date="2019" name="Environ. Microbiol.">
        <title>Fungal ecological strategies reflected in gene transcription - a case study of two litter decomposers.</title>
        <authorList>
            <person name="Barbi F."/>
            <person name="Kohler A."/>
            <person name="Barry K."/>
            <person name="Baskaran P."/>
            <person name="Daum C."/>
            <person name="Fauchery L."/>
            <person name="Ihrmark K."/>
            <person name="Kuo A."/>
            <person name="LaButti K."/>
            <person name="Lipzen A."/>
            <person name="Morin E."/>
            <person name="Grigoriev I.V."/>
            <person name="Henrissat B."/>
            <person name="Lindahl B."/>
            <person name="Martin F."/>
        </authorList>
    </citation>
    <scope>NUCLEOTIDE SEQUENCE</scope>
    <source>
        <strain evidence="2">JB14</strain>
    </source>
</reference>